<dbReference type="OrthoDB" id="6510925at2759"/>
<keyword evidence="2" id="KW-0548">Nucleotidyltransferase</keyword>
<evidence type="ECO:0000256" key="4">
    <source>
        <dbReference type="ARBA" id="ARBA00022759"/>
    </source>
</evidence>
<reference evidence="8 9" key="1">
    <citation type="journal article" date="2018" name="Gigascience">
        <title>Genomes of trombidid mites reveal novel predicted allergens and laterally-transferred genes associated with secondary metabolism.</title>
        <authorList>
            <person name="Dong X."/>
            <person name="Chaisiri K."/>
            <person name="Xia D."/>
            <person name="Armstrong S.D."/>
            <person name="Fang Y."/>
            <person name="Donnelly M.J."/>
            <person name="Kadowaki T."/>
            <person name="McGarry J.W."/>
            <person name="Darby A.C."/>
            <person name="Makepeace B.L."/>
        </authorList>
    </citation>
    <scope>NUCLEOTIDE SEQUENCE [LARGE SCALE GENOMIC DNA]</scope>
    <source>
        <strain evidence="8">UoL-UT</strain>
    </source>
</reference>
<dbReference type="PANTHER" id="PTHR34072:SF58">
    <property type="entry name" value="DNA (CYTOSINE-5-)-METHYLTRANSFERASE"/>
    <property type="match status" value="1"/>
</dbReference>
<dbReference type="PANTHER" id="PTHR34072">
    <property type="entry name" value="ENZYMATIC POLYPROTEIN-RELATED"/>
    <property type="match status" value="1"/>
</dbReference>
<feature type="domain" description="Reverse transcriptase RNase H-like" evidence="7">
    <location>
        <begin position="1"/>
        <end position="101"/>
    </location>
</feature>
<dbReference type="InterPro" id="IPR043502">
    <property type="entry name" value="DNA/RNA_pol_sf"/>
</dbReference>
<evidence type="ECO:0000313" key="8">
    <source>
        <dbReference type="EMBL" id="RWS20403.1"/>
    </source>
</evidence>
<organism evidence="8 9">
    <name type="scientific">Leptotrombidium deliense</name>
    <dbReference type="NCBI Taxonomy" id="299467"/>
    <lineage>
        <taxon>Eukaryota</taxon>
        <taxon>Metazoa</taxon>
        <taxon>Ecdysozoa</taxon>
        <taxon>Arthropoda</taxon>
        <taxon>Chelicerata</taxon>
        <taxon>Arachnida</taxon>
        <taxon>Acari</taxon>
        <taxon>Acariformes</taxon>
        <taxon>Trombidiformes</taxon>
        <taxon>Prostigmata</taxon>
        <taxon>Anystina</taxon>
        <taxon>Parasitengona</taxon>
        <taxon>Trombiculoidea</taxon>
        <taxon>Trombiculidae</taxon>
        <taxon>Leptotrombidium</taxon>
    </lineage>
</organism>
<gene>
    <name evidence="8" type="ORF">B4U80_09101</name>
</gene>
<dbReference type="GO" id="GO:0003964">
    <property type="term" value="F:RNA-directed DNA polymerase activity"/>
    <property type="evidence" value="ECO:0007669"/>
    <property type="project" value="UniProtKB-KW"/>
</dbReference>
<keyword evidence="4" id="KW-0255">Endonuclease</keyword>
<evidence type="ECO:0000256" key="2">
    <source>
        <dbReference type="ARBA" id="ARBA00022695"/>
    </source>
</evidence>
<dbReference type="FunFam" id="3.10.20.370:FF:000001">
    <property type="entry name" value="Retrovirus-related Pol polyprotein from transposon 17.6-like protein"/>
    <property type="match status" value="1"/>
</dbReference>
<evidence type="ECO:0000256" key="5">
    <source>
        <dbReference type="ARBA" id="ARBA00022801"/>
    </source>
</evidence>
<comment type="caution">
    <text evidence="8">The sequence shown here is derived from an EMBL/GenBank/DDBJ whole genome shotgun (WGS) entry which is preliminary data.</text>
</comment>
<dbReference type="STRING" id="299467.A0A443RYI8"/>
<keyword evidence="6" id="KW-0695">RNA-directed DNA polymerase</keyword>
<dbReference type="GO" id="GO:0016787">
    <property type="term" value="F:hydrolase activity"/>
    <property type="evidence" value="ECO:0007669"/>
    <property type="project" value="UniProtKB-KW"/>
</dbReference>
<keyword evidence="5" id="KW-0378">Hydrolase</keyword>
<dbReference type="Proteomes" id="UP000288716">
    <property type="component" value="Unassembled WGS sequence"/>
</dbReference>
<dbReference type="GO" id="GO:0004519">
    <property type="term" value="F:endonuclease activity"/>
    <property type="evidence" value="ECO:0007669"/>
    <property type="project" value="UniProtKB-KW"/>
</dbReference>
<accession>A0A443RYI8</accession>
<dbReference type="VEuPathDB" id="VectorBase:LDEU011637"/>
<dbReference type="Pfam" id="PF17917">
    <property type="entry name" value="RT_RNaseH"/>
    <property type="match status" value="1"/>
</dbReference>
<dbReference type="SUPFAM" id="SSF56672">
    <property type="entry name" value="DNA/RNA polymerases"/>
    <property type="match status" value="1"/>
</dbReference>
<dbReference type="InterPro" id="IPR041373">
    <property type="entry name" value="RT_RNaseH"/>
</dbReference>
<protein>
    <submittedName>
        <fullName evidence="8">Pol polyprotein-like protein</fullName>
    </submittedName>
</protein>
<keyword evidence="9" id="KW-1185">Reference proteome</keyword>
<evidence type="ECO:0000256" key="1">
    <source>
        <dbReference type="ARBA" id="ARBA00022679"/>
    </source>
</evidence>
<name>A0A443RYI8_9ACAR</name>
<evidence type="ECO:0000256" key="3">
    <source>
        <dbReference type="ARBA" id="ARBA00022722"/>
    </source>
</evidence>
<evidence type="ECO:0000256" key="6">
    <source>
        <dbReference type="ARBA" id="ARBA00022918"/>
    </source>
</evidence>
<evidence type="ECO:0000313" key="9">
    <source>
        <dbReference type="Proteomes" id="UP000288716"/>
    </source>
</evidence>
<dbReference type="EMBL" id="NCKV01017819">
    <property type="protein sequence ID" value="RWS20403.1"/>
    <property type="molecule type" value="Genomic_DNA"/>
</dbReference>
<sequence>EPFELHTDASNFGVGAILKQRRKGVEYVIGYFSRMLNVSEENYSATEKECLAVIFGIIKFRPYLYGRRFTVVTDHHSLCWLMQVKNPNGRLARWSLQLQEYDFDVKYKCGRKHVDVDALSRAPVDANRENDTSVSLLAIGVGGATDTLLIESDDTDTNEINEVLQLSDRVDLRSLQLAEDRLREMIGAMEKDAHCSRRERRKLRSFEMKDGKS</sequence>
<keyword evidence="1" id="KW-0808">Transferase</keyword>
<dbReference type="Gene3D" id="3.10.20.370">
    <property type="match status" value="1"/>
</dbReference>
<feature type="non-terminal residue" evidence="8">
    <location>
        <position position="1"/>
    </location>
</feature>
<proteinExistence type="predicted"/>
<keyword evidence="3" id="KW-0540">Nuclease</keyword>
<dbReference type="CDD" id="cd09274">
    <property type="entry name" value="RNase_HI_RT_Ty3"/>
    <property type="match status" value="1"/>
</dbReference>
<evidence type="ECO:0000259" key="7">
    <source>
        <dbReference type="Pfam" id="PF17917"/>
    </source>
</evidence>
<dbReference type="AlphaFoldDB" id="A0A443RYI8"/>